<protein>
    <recommendedName>
        <fullName evidence="1">Glutaredoxin domain-containing protein</fullName>
    </recommendedName>
</protein>
<dbReference type="CDD" id="cd03031">
    <property type="entry name" value="GRX_GRX_like"/>
    <property type="match status" value="1"/>
</dbReference>
<evidence type="ECO:0000313" key="2">
    <source>
        <dbReference type="EMBL" id="WMV52737.1"/>
    </source>
</evidence>
<dbReference type="PANTHER" id="PTHR45669">
    <property type="entry name" value="GLUTAREDOXIN DOMAIN-CONTAINING CYSTEINE-RICH PROTEIN CG12206-RELATED"/>
    <property type="match status" value="1"/>
</dbReference>
<evidence type="ECO:0000313" key="3">
    <source>
        <dbReference type="Proteomes" id="UP001234989"/>
    </source>
</evidence>
<dbReference type="Gene3D" id="3.40.30.10">
    <property type="entry name" value="Glutaredoxin"/>
    <property type="match status" value="1"/>
</dbReference>
<dbReference type="AlphaFoldDB" id="A0AAF0UUN2"/>
<dbReference type="PANTHER" id="PTHR45669:SF18">
    <property type="entry name" value="GLUTAREDOXIN FAMILY PROTEIN"/>
    <property type="match status" value="1"/>
</dbReference>
<feature type="domain" description="Glutaredoxin" evidence="1">
    <location>
        <begin position="96"/>
        <end position="162"/>
    </location>
</feature>
<name>A0AAF0UUN2_SOLVR</name>
<dbReference type="InterPro" id="IPR002109">
    <property type="entry name" value="Glutaredoxin"/>
</dbReference>
<accession>A0AAF0UUN2</accession>
<dbReference type="Proteomes" id="UP001234989">
    <property type="component" value="Chromosome 10"/>
</dbReference>
<evidence type="ECO:0000259" key="1">
    <source>
        <dbReference type="Pfam" id="PF00462"/>
    </source>
</evidence>
<dbReference type="Pfam" id="PF00462">
    <property type="entry name" value="Glutaredoxin"/>
    <property type="match status" value="1"/>
</dbReference>
<organism evidence="2 3">
    <name type="scientific">Solanum verrucosum</name>
    <dbReference type="NCBI Taxonomy" id="315347"/>
    <lineage>
        <taxon>Eukaryota</taxon>
        <taxon>Viridiplantae</taxon>
        <taxon>Streptophyta</taxon>
        <taxon>Embryophyta</taxon>
        <taxon>Tracheophyta</taxon>
        <taxon>Spermatophyta</taxon>
        <taxon>Magnoliopsida</taxon>
        <taxon>eudicotyledons</taxon>
        <taxon>Gunneridae</taxon>
        <taxon>Pentapetalae</taxon>
        <taxon>asterids</taxon>
        <taxon>lamiids</taxon>
        <taxon>Solanales</taxon>
        <taxon>Solanaceae</taxon>
        <taxon>Solanoideae</taxon>
        <taxon>Solaneae</taxon>
        <taxon>Solanum</taxon>
    </lineage>
</organism>
<dbReference type="Pfam" id="PF23733">
    <property type="entry name" value="GRXCR1-2_C"/>
    <property type="match status" value="1"/>
</dbReference>
<dbReference type="PROSITE" id="PS51354">
    <property type="entry name" value="GLUTAREDOXIN_2"/>
    <property type="match status" value="1"/>
</dbReference>
<proteinExistence type="predicted"/>
<keyword evidence="3" id="KW-1185">Reference proteome</keyword>
<sequence length="240" mass="27095">MEGLDDFDFHMVQSKIESPRKETYEFVEHSDSKPLWKHLSEEQLLAKMDPNVASSYRHALSSKRFVYKESEDNASLLSSLLPNNDAHLKGTEDKIVLYFTSLRGIRKTYEECCIVRTIFRGFRVCVDERDVSMDSSYRKELQSILEGKMVSLPQVFIGGKYIGGAEEIKQLHEAGELAELVEGFAVKHSGFVCGSCGDARFVPCPNCNGSRKVFEEEEGKLRRCPSCNENGLIRCTGCCP</sequence>
<dbReference type="SUPFAM" id="SSF52833">
    <property type="entry name" value="Thioredoxin-like"/>
    <property type="match status" value="1"/>
</dbReference>
<reference evidence="2" key="1">
    <citation type="submission" date="2023-08" db="EMBL/GenBank/DDBJ databases">
        <title>A de novo genome assembly of Solanum verrucosum Schlechtendal, a Mexican diploid species geographically isolated from the other diploid A-genome species in potato relatives.</title>
        <authorList>
            <person name="Hosaka K."/>
        </authorList>
    </citation>
    <scope>NUCLEOTIDE SEQUENCE</scope>
    <source>
        <tissue evidence="2">Young leaves</tissue>
    </source>
</reference>
<dbReference type="EMBL" id="CP133621">
    <property type="protein sequence ID" value="WMV52737.1"/>
    <property type="molecule type" value="Genomic_DNA"/>
</dbReference>
<dbReference type="InterPro" id="IPR036249">
    <property type="entry name" value="Thioredoxin-like_sf"/>
</dbReference>
<gene>
    <name evidence="2" type="ORF">MTR67_046122</name>
</gene>